<dbReference type="AlphaFoldDB" id="A0A8K0QTF0"/>
<comment type="caution">
    <text evidence="2">The sequence shown here is derived from an EMBL/GenBank/DDBJ whole genome shotgun (WGS) entry which is preliminary data.</text>
</comment>
<name>A0A8K0QTF0_9PLEO</name>
<evidence type="ECO:0000256" key="1">
    <source>
        <dbReference type="SAM" id="MobiDB-lite"/>
    </source>
</evidence>
<reference evidence="2" key="1">
    <citation type="journal article" date="2021" name="Nat. Commun.">
        <title>Genetic determinants of endophytism in the Arabidopsis root mycobiome.</title>
        <authorList>
            <person name="Mesny F."/>
            <person name="Miyauchi S."/>
            <person name="Thiergart T."/>
            <person name="Pickel B."/>
            <person name="Atanasova L."/>
            <person name="Karlsson M."/>
            <person name="Huettel B."/>
            <person name="Barry K.W."/>
            <person name="Haridas S."/>
            <person name="Chen C."/>
            <person name="Bauer D."/>
            <person name="Andreopoulos W."/>
            <person name="Pangilinan J."/>
            <person name="LaButti K."/>
            <person name="Riley R."/>
            <person name="Lipzen A."/>
            <person name="Clum A."/>
            <person name="Drula E."/>
            <person name="Henrissat B."/>
            <person name="Kohler A."/>
            <person name="Grigoriev I.V."/>
            <person name="Martin F.M."/>
            <person name="Hacquard S."/>
        </authorList>
    </citation>
    <scope>NUCLEOTIDE SEQUENCE</scope>
    <source>
        <strain evidence="2">MPI-SDFR-AT-0120</strain>
    </source>
</reference>
<keyword evidence="3" id="KW-1185">Reference proteome</keyword>
<protein>
    <submittedName>
        <fullName evidence="2">Uncharacterized protein</fullName>
    </submittedName>
</protein>
<dbReference type="Proteomes" id="UP000813461">
    <property type="component" value="Unassembled WGS sequence"/>
</dbReference>
<evidence type="ECO:0000313" key="2">
    <source>
        <dbReference type="EMBL" id="KAH7069429.1"/>
    </source>
</evidence>
<evidence type="ECO:0000313" key="3">
    <source>
        <dbReference type="Proteomes" id="UP000813461"/>
    </source>
</evidence>
<feature type="region of interest" description="Disordered" evidence="1">
    <location>
        <begin position="190"/>
        <end position="218"/>
    </location>
</feature>
<organism evidence="2 3">
    <name type="scientific">Paraphoma chrysanthemicola</name>
    <dbReference type="NCBI Taxonomy" id="798071"/>
    <lineage>
        <taxon>Eukaryota</taxon>
        <taxon>Fungi</taxon>
        <taxon>Dikarya</taxon>
        <taxon>Ascomycota</taxon>
        <taxon>Pezizomycotina</taxon>
        <taxon>Dothideomycetes</taxon>
        <taxon>Pleosporomycetidae</taxon>
        <taxon>Pleosporales</taxon>
        <taxon>Pleosporineae</taxon>
        <taxon>Phaeosphaeriaceae</taxon>
        <taxon>Paraphoma</taxon>
    </lineage>
</organism>
<proteinExistence type="predicted"/>
<gene>
    <name evidence="2" type="ORF">FB567DRAFT_540113</name>
</gene>
<accession>A0A8K0QTF0</accession>
<dbReference type="OrthoDB" id="10396856at2759"/>
<feature type="compositionally biased region" description="Acidic residues" evidence="1">
    <location>
        <begin position="193"/>
        <end position="207"/>
    </location>
</feature>
<dbReference type="EMBL" id="JAGMVJ010000029">
    <property type="protein sequence ID" value="KAH7069429.1"/>
    <property type="molecule type" value="Genomic_DNA"/>
</dbReference>
<sequence>MDSFSMPRDASIALPLVQPPAPQPVTPELYTDLITSYRSYLNRSIEAYTTTVSSTQHYLKISAVHQNASQSIARWVKIVLNERGNILQVLNQNLSECNNIERTFLDAVKKKKSAAVERYILNQAAKLRTVVKKMEKRLAGPTEKLGGVDVYGWKEGVKEGEERIMAPELTRRLEQVLGMLDDDKFEWDKEDWREVDEEQGGDVDVDVDGNLGDPEMER</sequence>